<dbReference type="SUPFAM" id="SSF51735">
    <property type="entry name" value="NAD(P)-binding Rossmann-fold domains"/>
    <property type="match status" value="1"/>
</dbReference>
<dbReference type="PRINTS" id="PR00080">
    <property type="entry name" value="SDRFAMILY"/>
</dbReference>
<dbReference type="RefSeq" id="XP_066703732.1">
    <property type="nucleotide sequence ID" value="XM_066838668.1"/>
</dbReference>
<reference evidence="4 5" key="1">
    <citation type="submission" date="2023-01" db="EMBL/GenBank/DDBJ databases">
        <title>Analysis of 21 Apiospora genomes using comparative genomics revels a genus with tremendous synthesis potential of carbohydrate active enzymes and secondary metabolites.</title>
        <authorList>
            <person name="Sorensen T."/>
        </authorList>
    </citation>
    <scope>NUCLEOTIDE SEQUENCE [LARGE SCALE GENOMIC DNA]</scope>
    <source>
        <strain evidence="4 5">CBS 24483</strain>
    </source>
</reference>
<evidence type="ECO:0000313" key="5">
    <source>
        <dbReference type="Proteomes" id="UP001391051"/>
    </source>
</evidence>
<keyword evidence="5" id="KW-1185">Reference proteome</keyword>
<evidence type="ECO:0000313" key="4">
    <source>
        <dbReference type="EMBL" id="KAK7961621.1"/>
    </source>
</evidence>
<dbReference type="GeneID" id="92071730"/>
<dbReference type="PANTHER" id="PTHR42760">
    <property type="entry name" value="SHORT-CHAIN DEHYDROGENASES/REDUCTASES FAMILY MEMBER"/>
    <property type="match status" value="1"/>
</dbReference>
<comment type="caution">
    <text evidence="4">The sequence shown here is derived from an EMBL/GenBank/DDBJ whole genome shotgun (WGS) entry which is preliminary data.</text>
</comment>
<keyword evidence="2" id="KW-0521">NADP</keyword>
<evidence type="ECO:0000256" key="3">
    <source>
        <dbReference type="ARBA" id="ARBA00023002"/>
    </source>
</evidence>
<evidence type="ECO:0000256" key="2">
    <source>
        <dbReference type="ARBA" id="ARBA00022857"/>
    </source>
</evidence>
<dbReference type="Proteomes" id="UP001391051">
    <property type="component" value="Unassembled WGS sequence"/>
</dbReference>
<dbReference type="InterPro" id="IPR036291">
    <property type="entry name" value="NAD(P)-bd_dom_sf"/>
</dbReference>
<dbReference type="EMBL" id="JAQQWE010000002">
    <property type="protein sequence ID" value="KAK7961621.1"/>
    <property type="molecule type" value="Genomic_DNA"/>
</dbReference>
<accession>A0ABR1QNV3</accession>
<proteinExistence type="inferred from homology"/>
<dbReference type="PANTHER" id="PTHR42760:SF115">
    <property type="entry name" value="3-OXOACYL-[ACYL-CARRIER-PROTEIN] REDUCTASE FABG"/>
    <property type="match status" value="1"/>
</dbReference>
<dbReference type="InterPro" id="IPR002347">
    <property type="entry name" value="SDR_fam"/>
</dbReference>
<dbReference type="PRINTS" id="PR00081">
    <property type="entry name" value="GDHRDH"/>
</dbReference>
<dbReference type="Pfam" id="PF13561">
    <property type="entry name" value="adh_short_C2"/>
    <property type="match status" value="1"/>
</dbReference>
<gene>
    <name evidence="4" type="ORF">PG986_002446</name>
</gene>
<evidence type="ECO:0000256" key="1">
    <source>
        <dbReference type="ARBA" id="ARBA00006484"/>
    </source>
</evidence>
<protein>
    <submittedName>
        <fullName evidence="4">NAD(P)-binding protein</fullName>
    </submittedName>
</protein>
<organism evidence="4 5">
    <name type="scientific">Apiospora aurea</name>
    <dbReference type="NCBI Taxonomy" id="335848"/>
    <lineage>
        <taxon>Eukaryota</taxon>
        <taxon>Fungi</taxon>
        <taxon>Dikarya</taxon>
        <taxon>Ascomycota</taxon>
        <taxon>Pezizomycotina</taxon>
        <taxon>Sordariomycetes</taxon>
        <taxon>Xylariomycetidae</taxon>
        <taxon>Amphisphaeriales</taxon>
        <taxon>Apiosporaceae</taxon>
        <taxon>Apiospora</taxon>
    </lineage>
</organism>
<name>A0ABR1QNV3_9PEZI</name>
<dbReference type="InterPro" id="IPR020904">
    <property type="entry name" value="Sc_DH/Rdtase_CS"/>
</dbReference>
<comment type="similarity">
    <text evidence="1">Belongs to the short-chain dehydrogenases/reductases (SDR) family.</text>
</comment>
<sequence>MSQEFGQRSVTTRDDEIGEVLQTVPTARTDLTGRVLPQMTLGDGNIPGSLVAPPPPLPRSASPASRAAARFRVEGNAIVTGGAGDLGLAASRALLEHGLRGLMLFDLNAADAAAKAEALQAEFPQATVRFTKVDVTDALAVDAAVAETARLLGSVDALVGLAGMVGCQHAVDTSPNEWNRVLSVNTTGVFLCAQAAAKQMVKQGTGGSMTFIASISAHRVNYPQPQVSYNVSKAGVMAMVKSLAAEWAVHGIRVNSVSPGYMDTILNEGVGLDAAKNVWLSRNPMRRMGQPDELTGVIVLLTSRAGSYINGADILVDGGQTVF</sequence>
<dbReference type="Gene3D" id="3.40.50.720">
    <property type="entry name" value="NAD(P)-binding Rossmann-like Domain"/>
    <property type="match status" value="1"/>
</dbReference>
<keyword evidence="3" id="KW-0560">Oxidoreductase</keyword>
<dbReference type="PROSITE" id="PS00061">
    <property type="entry name" value="ADH_SHORT"/>
    <property type="match status" value="1"/>
</dbReference>